<dbReference type="EMBL" id="LAZR01000310">
    <property type="protein sequence ID" value="KKN75452.1"/>
    <property type="molecule type" value="Genomic_DNA"/>
</dbReference>
<sequence length="50" mass="5981">MLPKHDVCGEPLYTPKIIFKEQGETKYETTDPYVWCRKCKKYVEVEVTQK</sequence>
<organism evidence="1">
    <name type="scientific">marine sediment metagenome</name>
    <dbReference type="NCBI Taxonomy" id="412755"/>
    <lineage>
        <taxon>unclassified sequences</taxon>
        <taxon>metagenomes</taxon>
        <taxon>ecological metagenomes</taxon>
    </lineage>
</organism>
<evidence type="ECO:0000313" key="1">
    <source>
        <dbReference type="EMBL" id="KKN75452.1"/>
    </source>
</evidence>
<gene>
    <name evidence="1" type="ORF">LCGC14_0380730</name>
</gene>
<accession>A0A0F9TKN8</accession>
<reference evidence="1" key="1">
    <citation type="journal article" date="2015" name="Nature">
        <title>Complex archaea that bridge the gap between prokaryotes and eukaryotes.</title>
        <authorList>
            <person name="Spang A."/>
            <person name="Saw J.H."/>
            <person name="Jorgensen S.L."/>
            <person name="Zaremba-Niedzwiedzka K."/>
            <person name="Martijn J."/>
            <person name="Lind A.E."/>
            <person name="van Eijk R."/>
            <person name="Schleper C."/>
            <person name="Guy L."/>
            <person name="Ettema T.J."/>
        </authorList>
    </citation>
    <scope>NUCLEOTIDE SEQUENCE</scope>
</reference>
<proteinExistence type="predicted"/>
<name>A0A0F9TKN8_9ZZZZ</name>
<comment type="caution">
    <text evidence="1">The sequence shown here is derived from an EMBL/GenBank/DDBJ whole genome shotgun (WGS) entry which is preliminary data.</text>
</comment>
<dbReference type="AlphaFoldDB" id="A0A0F9TKN8"/>
<protein>
    <submittedName>
        <fullName evidence="1">Uncharacterized protein</fullName>
    </submittedName>
</protein>